<dbReference type="SUPFAM" id="SSF161098">
    <property type="entry name" value="MetI-like"/>
    <property type="match status" value="1"/>
</dbReference>
<reference evidence="10" key="1">
    <citation type="submission" date="2009-12" db="EMBL/GenBank/DDBJ databases">
        <title>Complete sequence of Treponema azotonutricium strain ZAS-9.</title>
        <authorList>
            <person name="Tetu S.G."/>
            <person name="Matson E."/>
            <person name="Ren Q."/>
            <person name="Seshadri R."/>
            <person name="Elbourne L."/>
            <person name="Hassan K.A."/>
            <person name="Durkin A."/>
            <person name="Radune D."/>
            <person name="Mohamoud Y."/>
            <person name="Shay R."/>
            <person name="Jin S."/>
            <person name="Zhang X."/>
            <person name="Lucey K."/>
            <person name="Ballor N.R."/>
            <person name="Ottesen E."/>
            <person name="Rosenthal R."/>
            <person name="Allen A."/>
            <person name="Leadbetter J.R."/>
            <person name="Paulsen I.T."/>
        </authorList>
    </citation>
    <scope>NUCLEOTIDE SEQUENCE [LARGE SCALE GENOMIC DNA]</scope>
    <source>
        <strain evidence="10">ATCC BAA-888 / DSM 13862 / ZAS-9</strain>
    </source>
</reference>
<feature type="transmembrane region" description="Helical" evidence="7">
    <location>
        <begin position="24"/>
        <end position="42"/>
    </location>
</feature>
<dbReference type="KEGG" id="taz:TREAZ_3260"/>
<protein>
    <submittedName>
        <fullName evidence="9">Protein LplB</fullName>
    </submittedName>
</protein>
<dbReference type="PANTHER" id="PTHR43227">
    <property type="entry name" value="BLL4140 PROTEIN"/>
    <property type="match status" value="1"/>
</dbReference>
<evidence type="ECO:0000256" key="2">
    <source>
        <dbReference type="ARBA" id="ARBA00022448"/>
    </source>
</evidence>
<dbReference type="Gene3D" id="1.10.3720.10">
    <property type="entry name" value="MetI-like"/>
    <property type="match status" value="1"/>
</dbReference>
<feature type="domain" description="ABC transmembrane type-1" evidence="8">
    <location>
        <begin position="84"/>
        <end position="299"/>
    </location>
</feature>
<dbReference type="InterPro" id="IPR000515">
    <property type="entry name" value="MetI-like"/>
</dbReference>
<sequence length="312" mass="35473">MTVQKNNPLSRRQNLWRNLKRDRMLILLALPAVLYFAVFHYLPMIGTVIAFQNFRPGAGLFSSSWVGIRWFKEFFSSIFFSRLLVNTFLLSFYMLIFAFPVPIIFALMLCEVKDGLFRRTIQAISFLPHFISLVVVVGILQNFLSISDGVINQFRGFLGFKAIGFLDDPGYFRMVYVVSGIWQEFGWNSIVYIAAIAGISPQLYEAARIDGCSRFRQMIHITLPGIMPAAVTLLILHLGKMMSVGFEKIILMYSPSTYSVADVLSTYVYRRGIVDMQFSYAGAVDLFNSVINLVLLLAVNRISRRRTGVGLF</sequence>
<name>F5Y960_LEAAZ</name>
<comment type="subcellular location">
    <subcellularLocation>
        <location evidence="1 7">Cell membrane</location>
        <topology evidence="1 7">Multi-pass membrane protein</topology>
    </subcellularLocation>
</comment>
<evidence type="ECO:0000256" key="6">
    <source>
        <dbReference type="ARBA" id="ARBA00023136"/>
    </source>
</evidence>
<keyword evidence="2 7" id="KW-0813">Transport</keyword>
<proteinExistence type="inferred from homology"/>
<dbReference type="PROSITE" id="PS50928">
    <property type="entry name" value="ABC_TM1"/>
    <property type="match status" value="1"/>
</dbReference>
<dbReference type="FunCoup" id="F5Y960">
    <property type="interactions" value="77"/>
</dbReference>
<keyword evidence="4 7" id="KW-0812">Transmembrane</keyword>
<evidence type="ECO:0000256" key="3">
    <source>
        <dbReference type="ARBA" id="ARBA00022475"/>
    </source>
</evidence>
<dbReference type="STRING" id="545695.TREAZ_3260"/>
<dbReference type="GO" id="GO:0055085">
    <property type="term" value="P:transmembrane transport"/>
    <property type="evidence" value="ECO:0007669"/>
    <property type="project" value="InterPro"/>
</dbReference>
<dbReference type="GO" id="GO:0005886">
    <property type="term" value="C:plasma membrane"/>
    <property type="evidence" value="ECO:0007669"/>
    <property type="project" value="UniProtKB-SubCell"/>
</dbReference>
<keyword evidence="6 7" id="KW-0472">Membrane</keyword>
<dbReference type="OrthoDB" id="368362at2"/>
<reference evidence="9 10" key="2">
    <citation type="journal article" date="2011" name="ISME J.">
        <title>RNA-seq reveals cooperative metabolic interactions between two termite-gut spirochete species in co-culture.</title>
        <authorList>
            <person name="Rosenthal A.Z."/>
            <person name="Matson E.G."/>
            <person name="Eldar A."/>
            <person name="Leadbetter J.R."/>
        </authorList>
    </citation>
    <scope>NUCLEOTIDE SEQUENCE [LARGE SCALE GENOMIC DNA]</scope>
    <source>
        <strain evidence="10">ATCC BAA-888 / DSM 13862 / ZAS-9</strain>
    </source>
</reference>
<dbReference type="AlphaFoldDB" id="F5Y960"/>
<evidence type="ECO:0000256" key="1">
    <source>
        <dbReference type="ARBA" id="ARBA00004651"/>
    </source>
</evidence>
<keyword evidence="10" id="KW-1185">Reference proteome</keyword>
<dbReference type="Pfam" id="PF00528">
    <property type="entry name" value="BPD_transp_1"/>
    <property type="match status" value="1"/>
</dbReference>
<feature type="transmembrane region" description="Helical" evidence="7">
    <location>
        <begin position="83"/>
        <end position="109"/>
    </location>
</feature>
<dbReference type="InterPro" id="IPR050809">
    <property type="entry name" value="UgpAE/MalFG_permease"/>
</dbReference>
<dbReference type="InParanoid" id="F5Y960"/>
<keyword evidence="3" id="KW-1003">Cell membrane</keyword>
<organism evidence="9 10">
    <name type="scientific">Leadbettera azotonutricia (strain ATCC BAA-888 / DSM 13862 / ZAS-9)</name>
    <name type="common">Treponema azotonutricium</name>
    <dbReference type="NCBI Taxonomy" id="545695"/>
    <lineage>
        <taxon>Bacteria</taxon>
        <taxon>Pseudomonadati</taxon>
        <taxon>Spirochaetota</taxon>
        <taxon>Spirochaetia</taxon>
        <taxon>Spirochaetales</taxon>
        <taxon>Breznakiellaceae</taxon>
        <taxon>Leadbettera</taxon>
    </lineage>
</organism>
<dbReference type="CDD" id="cd06261">
    <property type="entry name" value="TM_PBP2"/>
    <property type="match status" value="1"/>
</dbReference>
<dbReference type="PANTHER" id="PTHR43227:SF11">
    <property type="entry name" value="BLL4140 PROTEIN"/>
    <property type="match status" value="1"/>
</dbReference>
<dbReference type="Proteomes" id="UP000009222">
    <property type="component" value="Chromosome"/>
</dbReference>
<keyword evidence="5 7" id="KW-1133">Transmembrane helix</keyword>
<evidence type="ECO:0000256" key="7">
    <source>
        <dbReference type="RuleBase" id="RU363032"/>
    </source>
</evidence>
<evidence type="ECO:0000313" key="10">
    <source>
        <dbReference type="Proteomes" id="UP000009222"/>
    </source>
</evidence>
<evidence type="ECO:0000259" key="8">
    <source>
        <dbReference type="PROSITE" id="PS50928"/>
    </source>
</evidence>
<accession>F5Y960</accession>
<dbReference type="RefSeq" id="WP_015712302.1">
    <property type="nucleotide sequence ID" value="NC_015577.1"/>
</dbReference>
<dbReference type="HOGENOM" id="CLU_016047_0_1_12"/>
<feature type="transmembrane region" description="Helical" evidence="7">
    <location>
        <begin position="218"/>
        <end position="238"/>
    </location>
</feature>
<feature type="transmembrane region" description="Helical" evidence="7">
    <location>
        <begin position="121"/>
        <end position="144"/>
    </location>
</feature>
<evidence type="ECO:0000256" key="4">
    <source>
        <dbReference type="ARBA" id="ARBA00022692"/>
    </source>
</evidence>
<feature type="transmembrane region" description="Helical" evidence="7">
    <location>
        <begin position="278"/>
        <end position="299"/>
    </location>
</feature>
<evidence type="ECO:0000313" key="9">
    <source>
        <dbReference type="EMBL" id="AEF80480.1"/>
    </source>
</evidence>
<dbReference type="EMBL" id="CP001841">
    <property type="protein sequence ID" value="AEF80480.1"/>
    <property type="molecule type" value="Genomic_DNA"/>
</dbReference>
<evidence type="ECO:0000256" key="5">
    <source>
        <dbReference type="ARBA" id="ARBA00022989"/>
    </source>
</evidence>
<gene>
    <name evidence="9" type="ordered locus">TREAZ_3260</name>
</gene>
<dbReference type="eggNOG" id="COG4209">
    <property type="taxonomic scope" value="Bacteria"/>
</dbReference>
<dbReference type="InterPro" id="IPR035906">
    <property type="entry name" value="MetI-like_sf"/>
</dbReference>
<comment type="similarity">
    <text evidence="7">Belongs to the binding-protein-dependent transport system permease family.</text>
</comment>